<organism evidence="1 2">
    <name type="scientific">Musa troglodytarum</name>
    <name type="common">fe'i banana</name>
    <dbReference type="NCBI Taxonomy" id="320322"/>
    <lineage>
        <taxon>Eukaryota</taxon>
        <taxon>Viridiplantae</taxon>
        <taxon>Streptophyta</taxon>
        <taxon>Embryophyta</taxon>
        <taxon>Tracheophyta</taxon>
        <taxon>Spermatophyta</taxon>
        <taxon>Magnoliopsida</taxon>
        <taxon>Liliopsida</taxon>
        <taxon>Zingiberales</taxon>
        <taxon>Musaceae</taxon>
        <taxon>Musa</taxon>
    </lineage>
</organism>
<dbReference type="EMBL" id="CP097507">
    <property type="protein sequence ID" value="URE01045.1"/>
    <property type="molecule type" value="Genomic_DNA"/>
</dbReference>
<dbReference type="Proteomes" id="UP001055439">
    <property type="component" value="Chromosome 5"/>
</dbReference>
<name>A0A9E7FRH1_9LILI</name>
<evidence type="ECO:0000313" key="1">
    <source>
        <dbReference type="EMBL" id="URE01045.1"/>
    </source>
</evidence>
<dbReference type="AlphaFoldDB" id="A0A9E7FRH1"/>
<reference evidence="1" key="1">
    <citation type="submission" date="2022-05" db="EMBL/GenBank/DDBJ databases">
        <title>The Musa troglodytarum L. genome provides insights into the mechanism of non-climacteric behaviour and enrichment of carotenoids.</title>
        <authorList>
            <person name="Wang J."/>
        </authorList>
    </citation>
    <scope>NUCLEOTIDE SEQUENCE</scope>
    <source>
        <tissue evidence="1">Leaf</tissue>
    </source>
</reference>
<keyword evidence="2" id="KW-1185">Reference proteome</keyword>
<evidence type="ECO:0000313" key="2">
    <source>
        <dbReference type="Proteomes" id="UP001055439"/>
    </source>
</evidence>
<sequence length="128" mass="14570">MIVRWLQSGEACGHVMVVWVCFPSATMEIESGCGKATWWATRPCRPRNGVMAEDNCFHGIPSPVGEERSRGADVRTWEWRSSPSVKRGMPCVVRPSILFTDRLPPLFVYWTHTELHLDLRLDDGAVER</sequence>
<protein>
    <submittedName>
        <fullName evidence="1">Spotted leaf 11</fullName>
    </submittedName>
</protein>
<accession>A0A9E7FRH1</accession>
<gene>
    <name evidence="1" type="ORF">MUK42_18498</name>
</gene>
<proteinExistence type="predicted"/>
<dbReference type="OrthoDB" id="438065at2759"/>